<dbReference type="OrthoDB" id="441446at2759"/>
<dbReference type="GO" id="GO:0046872">
    <property type="term" value="F:metal ion binding"/>
    <property type="evidence" value="ECO:0007669"/>
    <property type="project" value="UniProtKB-KW"/>
</dbReference>
<keyword evidence="4" id="KW-0255">Endonuclease</keyword>
<keyword evidence="3" id="KW-0479">Metal-binding</keyword>
<sequence length="110" mass="12473">MGFTGVTFTVDINNPHLTFHPRHEIVATIAQIYLRLIFLPTLCTIIDFSSTNLSPLDSTCHIAPVATWADRYKSNMTWSAQLHFIGALDDHPPSSLRVPRKERLGWDKAR</sequence>
<dbReference type="Pfam" id="PF02265">
    <property type="entry name" value="S1-P1_nuclease"/>
    <property type="match status" value="1"/>
</dbReference>
<gene>
    <name evidence="8" type="ORF">LACBIDRAFT_310253</name>
</gene>
<dbReference type="GO" id="GO:0004519">
    <property type="term" value="F:endonuclease activity"/>
    <property type="evidence" value="ECO:0007669"/>
    <property type="project" value="UniProtKB-KW"/>
</dbReference>
<keyword evidence="5" id="KW-0378">Hydrolase</keyword>
<dbReference type="InterPro" id="IPR003154">
    <property type="entry name" value="S1/P1nuclease"/>
</dbReference>
<dbReference type="STRING" id="486041.B0DTT5"/>
<organism evidence="9">
    <name type="scientific">Laccaria bicolor (strain S238N-H82 / ATCC MYA-4686)</name>
    <name type="common">Bicoloured deceiver</name>
    <name type="synonym">Laccaria laccata var. bicolor</name>
    <dbReference type="NCBI Taxonomy" id="486041"/>
    <lineage>
        <taxon>Eukaryota</taxon>
        <taxon>Fungi</taxon>
        <taxon>Dikarya</taxon>
        <taxon>Basidiomycota</taxon>
        <taxon>Agaricomycotina</taxon>
        <taxon>Agaricomycetes</taxon>
        <taxon>Agaricomycetidae</taxon>
        <taxon>Agaricales</taxon>
        <taxon>Agaricineae</taxon>
        <taxon>Hydnangiaceae</taxon>
        <taxon>Laccaria</taxon>
    </lineage>
</organism>
<dbReference type="InterPro" id="IPR008947">
    <property type="entry name" value="PLipase_C/P1_nuclease_dom_sf"/>
</dbReference>
<keyword evidence="7" id="KW-0325">Glycoprotein</keyword>
<evidence type="ECO:0000256" key="2">
    <source>
        <dbReference type="ARBA" id="ARBA00022722"/>
    </source>
</evidence>
<reference evidence="8 9" key="1">
    <citation type="journal article" date="2008" name="Nature">
        <title>The genome of Laccaria bicolor provides insights into mycorrhizal symbiosis.</title>
        <authorList>
            <person name="Martin F."/>
            <person name="Aerts A."/>
            <person name="Ahren D."/>
            <person name="Brun A."/>
            <person name="Danchin E.G.J."/>
            <person name="Duchaussoy F."/>
            <person name="Gibon J."/>
            <person name="Kohler A."/>
            <person name="Lindquist E."/>
            <person name="Pereda V."/>
            <person name="Salamov A."/>
            <person name="Shapiro H.J."/>
            <person name="Wuyts J."/>
            <person name="Blaudez D."/>
            <person name="Buee M."/>
            <person name="Brokstein P."/>
            <person name="Canbaeck B."/>
            <person name="Cohen D."/>
            <person name="Courty P.E."/>
            <person name="Coutinho P.M."/>
            <person name="Delaruelle C."/>
            <person name="Detter J.C."/>
            <person name="Deveau A."/>
            <person name="DiFazio S."/>
            <person name="Duplessis S."/>
            <person name="Fraissinet-Tachet L."/>
            <person name="Lucic E."/>
            <person name="Frey-Klett P."/>
            <person name="Fourrey C."/>
            <person name="Feussner I."/>
            <person name="Gay G."/>
            <person name="Grimwood J."/>
            <person name="Hoegger P.J."/>
            <person name="Jain P."/>
            <person name="Kilaru S."/>
            <person name="Labbe J."/>
            <person name="Lin Y.C."/>
            <person name="Legue V."/>
            <person name="Le Tacon F."/>
            <person name="Marmeisse R."/>
            <person name="Melayah D."/>
            <person name="Montanini B."/>
            <person name="Muratet M."/>
            <person name="Nehls U."/>
            <person name="Niculita-Hirzel H."/>
            <person name="Oudot-Le Secq M.P."/>
            <person name="Peter M."/>
            <person name="Quesneville H."/>
            <person name="Rajashekar B."/>
            <person name="Reich M."/>
            <person name="Rouhier N."/>
            <person name="Schmutz J."/>
            <person name="Yin T."/>
            <person name="Chalot M."/>
            <person name="Henrissat B."/>
            <person name="Kuees U."/>
            <person name="Lucas S."/>
            <person name="Van de Peer Y."/>
            <person name="Podila G.K."/>
            <person name="Polle A."/>
            <person name="Pukkila P.J."/>
            <person name="Richardson P.M."/>
            <person name="Rouze P."/>
            <person name="Sanders I.R."/>
            <person name="Stajich J.E."/>
            <person name="Tunlid A."/>
            <person name="Tuskan G."/>
            <person name="Grigoriev I.V."/>
        </authorList>
    </citation>
    <scope>NUCLEOTIDE SEQUENCE [LARGE SCALE GENOMIC DNA]</scope>
    <source>
        <strain evidence="9">S238N-H82 / ATCC MYA-4686</strain>
    </source>
</reference>
<dbReference type="GO" id="GO:0016788">
    <property type="term" value="F:hydrolase activity, acting on ester bonds"/>
    <property type="evidence" value="ECO:0007669"/>
    <property type="project" value="InterPro"/>
</dbReference>
<keyword evidence="2" id="KW-0540">Nuclease</keyword>
<comment type="similarity">
    <text evidence="1">Belongs to the nuclease type I family.</text>
</comment>
<evidence type="ECO:0000256" key="7">
    <source>
        <dbReference type="ARBA" id="ARBA00023180"/>
    </source>
</evidence>
<dbReference type="AlphaFoldDB" id="B0DTT5"/>
<dbReference type="Proteomes" id="UP000001194">
    <property type="component" value="Unassembled WGS sequence"/>
</dbReference>
<evidence type="ECO:0000256" key="3">
    <source>
        <dbReference type="ARBA" id="ARBA00022723"/>
    </source>
</evidence>
<dbReference type="GO" id="GO:0006308">
    <property type="term" value="P:DNA catabolic process"/>
    <property type="evidence" value="ECO:0007669"/>
    <property type="project" value="InterPro"/>
</dbReference>
<evidence type="ECO:0000313" key="9">
    <source>
        <dbReference type="Proteomes" id="UP000001194"/>
    </source>
</evidence>
<keyword evidence="6" id="KW-1015">Disulfide bond</keyword>
<dbReference type="GeneID" id="6082964"/>
<dbReference type="Gene3D" id="1.10.575.10">
    <property type="entry name" value="P1 Nuclease"/>
    <property type="match status" value="1"/>
</dbReference>
<evidence type="ECO:0000256" key="4">
    <source>
        <dbReference type="ARBA" id="ARBA00022759"/>
    </source>
</evidence>
<dbReference type="GO" id="GO:0003676">
    <property type="term" value="F:nucleic acid binding"/>
    <property type="evidence" value="ECO:0007669"/>
    <property type="project" value="InterPro"/>
</dbReference>
<evidence type="ECO:0000256" key="6">
    <source>
        <dbReference type="ARBA" id="ARBA00023157"/>
    </source>
</evidence>
<proteinExistence type="inferred from homology"/>
<dbReference type="HOGENOM" id="CLU_2171520_0_0_1"/>
<dbReference type="EMBL" id="DS547134">
    <property type="protein sequence ID" value="EDR02037.1"/>
    <property type="molecule type" value="Genomic_DNA"/>
</dbReference>
<evidence type="ECO:0000313" key="8">
    <source>
        <dbReference type="EMBL" id="EDR02037.1"/>
    </source>
</evidence>
<accession>B0DTT5</accession>
<dbReference type="KEGG" id="lbc:LACBIDRAFT_310253"/>
<dbReference type="InParanoid" id="B0DTT5"/>
<evidence type="ECO:0000256" key="5">
    <source>
        <dbReference type="ARBA" id="ARBA00022801"/>
    </source>
</evidence>
<evidence type="ECO:0000256" key="1">
    <source>
        <dbReference type="ARBA" id="ARBA00009547"/>
    </source>
</evidence>
<protein>
    <submittedName>
        <fullName evidence="8">Predicted protein</fullName>
    </submittedName>
</protein>
<dbReference type="RefSeq" id="XP_001887428.1">
    <property type="nucleotide sequence ID" value="XM_001887393.1"/>
</dbReference>
<keyword evidence="9" id="KW-1185">Reference proteome</keyword>
<dbReference type="SUPFAM" id="SSF48537">
    <property type="entry name" value="Phospholipase C/P1 nuclease"/>
    <property type="match status" value="1"/>
</dbReference>
<name>B0DTT5_LACBS</name>